<dbReference type="SUPFAM" id="SSF53335">
    <property type="entry name" value="S-adenosyl-L-methionine-dependent methyltransferases"/>
    <property type="match status" value="1"/>
</dbReference>
<accession>A0A1X2GWK3</accession>
<evidence type="ECO:0000313" key="3">
    <source>
        <dbReference type="Proteomes" id="UP000242146"/>
    </source>
</evidence>
<keyword evidence="2" id="KW-0808">Transferase</keyword>
<dbReference type="InterPro" id="IPR029063">
    <property type="entry name" value="SAM-dependent_MTases_sf"/>
</dbReference>
<dbReference type="Gene3D" id="3.40.50.150">
    <property type="entry name" value="Vaccinia Virus protein VP39"/>
    <property type="match status" value="1"/>
</dbReference>
<dbReference type="Gene3D" id="3.40.250.10">
    <property type="entry name" value="Rhodanese-like domain"/>
    <property type="match status" value="1"/>
</dbReference>
<dbReference type="GO" id="GO:0032259">
    <property type="term" value="P:methylation"/>
    <property type="evidence" value="ECO:0007669"/>
    <property type="project" value="UniProtKB-KW"/>
</dbReference>
<feature type="domain" description="Rhodanese" evidence="1">
    <location>
        <begin position="19"/>
        <end position="74"/>
    </location>
</feature>
<dbReference type="SUPFAM" id="SSF52821">
    <property type="entry name" value="Rhodanese/Cell cycle control phosphatase"/>
    <property type="match status" value="1"/>
</dbReference>
<protein>
    <submittedName>
        <fullName evidence="2">S-adenosyl-L-methionine-dependent methyltransferase</fullName>
    </submittedName>
</protein>
<dbReference type="EMBL" id="MCGT01000002">
    <property type="protein sequence ID" value="ORX62427.1"/>
    <property type="molecule type" value="Genomic_DNA"/>
</dbReference>
<evidence type="ECO:0000313" key="2">
    <source>
        <dbReference type="EMBL" id="ORX62427.1"/>
    </source>
</evidence>
<proteinExistence type="predicted"/>
<dbReference type="GO" id="GO:0008168">
    <property type="term" value="F:methyltransferase activity"/>
    <property type="evidence" value="ECO:0007669"/>
    <property type="project" value="UniProtKB-KW"/>
</dbReference>
<evidence type="ECO:0000259" key="1">
    <source>
        <dbReference type="PROSITE" id="PS50206"/>
    </source>
</evidence>
<dbReference type="Pfam" id="PF00581">
    <property type="entry name" value="Rhodanese"/>
    <property type="match status" value="1"/>
</dbReference>
<dbReference type="OrthoDB" id="74240at2759"/>
<dbReference type="Proteomes" id="UP000242146">
    <property type="component" value="Unassembled WGS sequence"/>
</dbReference>
<dbReference type="AlphaFoldDB" id="A0A1X2GWK3"/>
<keyword evidence="3" id="KW-1185">Reference proteome</keyword>
<dbReference type="CDD" id="cd02440">
    <property type="entry name" value="AdoMet_MTases"/>
    <property type="match status" value="1"/>
</dbReference>
<sequence>MTRKRLLQWQQSDLRHLCLDVRPQQEYLLDHLRTSVNIPLDHLPKRMAELPPKQQPFTLITHDHPDQDDAKQWLVGHGWQPRVVFRPRHELCFWPKAKALGCHGTGLRPATFLFRPHPLLQDHLGLLQDKLHNAEDPSDGGDVHVLDIGCGSGRDLTWLLNAHPTWQGTGIDALQGAQERFAWTTLPVRDRVQFLQIKIGATLALPRRYHLVLMMRCLIRPFLSGSLPNLVRPGGLVVLSHFVDQGDYLYPRKHLRLQPKELEQWALDFGFSLLVNRTDTTEDGRPTHSVILAKK</sequence>
<dbReference type="InterPro" id="IPR001763">
    <property type="entry name" value="Rhodanese-like_dom"/>
</dbReference>
<dbReference type="InterPro" id="IPR036873">
    <property type="entry name" value="Rhodanese-like_dom_sf"/>
</dbReference>
<gene>
    <name evidence="2" type="ORF">DM01DRAFT_1404073</name>
</gene>
<reference evidence="2 3" key="1">
    <citation type="submission" date="2016-07" db="EMBL/GenBank/DDBJ databases">
        <title>Pervasive Adenine N6-methylation of Active Genes in Fungi.</title>
        <authorList>
            <consortium name="DOE Joint Genome Institute"/>
            <person name="Mondo S.J."/>
            <person name="Dannebaum R.O."/>
            <person name="Kuo R.C."/>
            <person name="Labutti K."/>
            <person name="Haridas S."/>
            <person name="Kuo A."/>
            <person name="Salamov A."/>
            <person name="Ahrendt S.R."/>
            <person name="Lipzen A."/>
            <person name="Sullivan W."/>
            <person name="Andreopoulos W.B."/>
            <person name="Clum A."/>
            <person name="Lindquist E."/>
            <person name="Daum C."/>
            <person name="Ramamoorthy G.K."/>
            <person name="Gryganskyi A."/>
            <person name="Culley D."/>
            <person name="Magnuson J.K."/>
            <person name="James T.Y."/>
            <person name="O'Malley M.A."/>
            <person name="Stajich J.E."/>
            <person name="Spatafora J.W."/>
            <person name="Visel A."/>
            <person name="Grigoriev I.V."/>
        </authorList>
    </citation>
    <scope>NUCLEOTIDE SEQUENCE [LARGE SCALE GENOMIC DNA]</scope>
    <source>
        <strain evidence="2 3">NRRL 3301</strain>
    </source>
</reference>
<keyword evidence="2" id="KW-0489">Methyltransferase</keyword>
<dbReference type="PROSITE" id="PS50206">
    <property type="entry name" value="RHODANESE_3"/>
    <property type="match status" value="1"/>
</dbReference>
<organism evidence="2 3">
    <name type="scientific">Hesseltinella vesiculosa</name>
    <dbReference type="NCBI Taxonomy" id="101127"/>
    <lineage>
        <taxon>Eukaryota</taxon>
        <taxon>Fungi</taxon>
        <taxon>Fungi incertae sedis</taxon>
        <taxon>Mucoromycota</taxon>
        <taxon>Mucoromycotina</taxon>
        <taxon>Mucoromycetes</taxon>
        <taxon>Mucorales</taxon>
        <taxon>Cunninghamellaceae</taxon>
        <taxon>Hesseltinella</taxon>
    </lineage>
</organism>
<name>A0A1X2GWK3_9FUNG</name>
<comment type="caution">
    <text evidence="2">The sequence shown here is derived from an EMBL/GenBank/DDBJ whole genome shotgun (WGS) entry which is preliminary data.</text>
</comment>